<comment type="caution">
    <text evidence="1">The sequence shown here is derived from an EMBL/GenBank/DDBJ whole genome shotgun (WGS) entry which is preliminary data.</text>
</comment>
<evidence type="ECO:0000313" key="1">
    <source>
        <dbReference type="EMBL" id="GHF98875.1"/>
    </source>
</evidence>
<proteinExistence type="predicted"/>
<sequence>MSPRTTEPTDGRCDHAVPRLDADLADKLARIGTCELIGAISYTFDGSGEERYGVRSTKWNTFNSADRTAGELPLRLLSFTRS</sequence>
<dbReference type="Proteomes" id="UP000649955">
    <property type="component" value="Unassembled WGS sequence"/>
</dbReference>
<evidence type="ECO:0000313" key="2">
    <source>
        <dbReference type="Proteomes" id="UP000649955"/>
    </source>
</evidence>
<keyword evidence="2" id="KW-1185">Reference proteome</keyword>
<dbReference type="EMBL" id="BNAW01000003">
    <property type="protein sequence ID" value="GHF98875.1"/>
    <property type="molecule type" value="Genomic_DNA"/>
</dbReference>
<accession>A0ABQ3K1F7</accession>
<name>A0ABQ3K1F7_9PSEU</name>
<organism evidence="1 2">
    <name type="scientific">Amycolatopsis bullii</name>
    <dbReference type="NCBI Taxonomy" id="941987"/>
    <lineage>
        <taxon>Bacteria</taxon>
        <taxon>Bacillati</taxon>
        <taxon>Actinomycetota</taxon>
        <taxon>Actinomycetes</taxon>
        <taxon>Pseudonocardiales</taxon>
        <taxon>Pseudonocardiaceae</taxon>
        <taxon>Amycolatopsis</taxon>
    </lineage>
</organism>
<protein>
    <submittedName>
        <fullName evidence="1">Uncharacterized protein</fullName>
    </submittedName>
</protein>
<reference evidence="2" key="1">
    <citation type="journal article" date="2019" name="Int. J. Syst. Evol. Microbiol.">
        <title>The Global Catalogue of Microorganisms (GCM) 10K type strain sequencing project: providing services to taxonomists for standard genome sequencing and annotation.</title>
        <authorList>
            <consortium name="The Broad Institute Genomics Platform"/>
            <consortium name="The Broad Institute Genome Sequencing Center for Infectious Disease"/>
            <person name="Wu L."/>
            <person name="Ma J."/>
        </authorList>
    </citation>
    <scope>NUCLEOTIDE SEQUENCE [LARGE SCALE GENOMIC DNA]</scope>
    <source>
        <strain evidence="2">CGMCC 4.7680</strain>
    </source>
</reference>
<gene>
    <name evidence="1" type="ORF">GCM10017567_12120</name>
</gene>